<evidence type="ECO:0000256" key="5">
    <source>
        <dbReference type="ARBA" id="ARBA00023136"/>
    </source>
</evidence>
<dbReference type="SUPFAM" id="SSF103481">
    <property type="entry name" value="Multidrug resistance efflux transporter EmrE"/>
    <property type="match status" value="2"/>
</dbReference>
<evidence type="ECO:0000313" key="8">
    <source>
        <dbReference type="EMBL" id="SIT33695.1"/>
    </source>
</evidence>
<dbReference type="InterPro" id="IPR037185">
    <property type="entry name" value="EmrE-like"/>
</dbReference>
<evidence type="ECO:0000256" key="6">
    <source>
        <dbReference type="SAM" id="Phobius"/>
    </source>
</evidence>
<dbReference type="InterPro" id="IPR050638">
    <property type="entry name" value="AA-Vitamin_Transporters"/>
</dbReference>
<dbReference type="GO" id="GO:0016020">
    <property type="term" value="C:membrane"/>
    <property type="evidence" value="ECO:0007669"/>
    <property type="project" value="UniProtKB-SubCell"/>
</dbReference>
<feature type="domain" description="EamA" evidence="7">
    <location>
        <begin position="6"/>
        <end position="139"/>
    </location>
</feature>
<keyword evidence="9" id="KW-1185">Reference proteome</keyword>
<dbReference type="PANTHER" id="PTHR32322">
    <property type="entry name" value="INNER MEMBRANE TRANSPORTER"/>
    <property type="match status" value="1"/>
</dbReference>
<evidence type="ECO:0000313" key="9">
    <source>
        <dbReference type="Proteomes" id="UP000186917"/>
    </source>
</evidence>
<feature type="transmembrane region" description="Helical" evidence="6">
    <location>
        <begin position="146"/>
        <end position="169"/>
    </location>
</feature>
<evidence type="ECO:0000256" key="4">
    <source>
        <dbReference type="ARBA" id="ARBA00022989"/>
    </source>
</evidence>
<dbReference type="Proteomes" id="UP000186917">
    <property type="component" value="Unassembled WGS sequence"/>
</dbReference>
<dbReference type="OrthoDB" id="9806740at2"/>
<feature type="transmembrane region" description="Helical" evidence="6">
    <location>
        <begin position="266"/>
        <end position="285"/>
    </location>
</feature>
<dbReference type="AlphaFoldDB" id="A0A173MBX8"/>
<dbReference type="KEGG" id="fln:FLA_0994"/>
<feature type="transmembrane region" description="Helical" evidence="6">
    <location>
        <begin position="210"/>
        <end position="231"/>
    </location>
</feature>
<evidence type="ECO:0000256" key="1">
    <source>
        <dbReference type="ARBA" id="ARBA00004141"/>
    </source>
</evidence>
<reference evidence="9" key="1">
    <citation type="submission" date="2017-01" db="EMBL/GenBank/DDBJ databases">
        <authorList>
            <person name="Varghese N."/>
            <person name="Submissions S."/>
        </authorList>
    </citation>
    <scope>NUCLEOTIDE SEQUENCE [LARGE SCALE GENOMIC DNA]</scope>
    <source>
        <strain evidence="9">DSM 21054</strain>
    </source>
</reference>
<keyword evidence="5 6" id="KW-0472">Membrane</keyword>
<dbReference type="PANTHER" id="PTHR32322:SF2">
    <property type="entry name" value="EAMA DOMAIN-CONTAINING PROTEIN"/>
    <property type="match status" value="1"/>
</dbReference>
<keyword evidence="4 6" id="KW-1133">Transmembrane helix</keyword>
<evidence type="ECO:0000259" key="7">
    <source>
        <dbReference type="Pfam" id="PF00892"/>
    </source>
</evidence>
<organism evidence="8 9">
    <name type="scientific">Filimonas lacunae</name>
    <dbReference type="NCBI Taxonomy" id="477680"/>
    <lineage>
        <taxon>Bacteria</taxon>
        <taxon>Pseudomonadati</taxon>
        <taxon>Bacteroidota</taxon>
        <taxon>Chitinophagia</taxon>
        <taxon>Chitinophagales</taxon>
        <taxon>Chitinophagaceae</taxon>
        <taxon>Filimonas</taxon>
    </lineage>
</organism>
<dbReference type="Pfam" id="PF00892">
    <property type="entry name" value="EamA"/>
    <property type="match status" value="2"/>
</dbReference>
<feature type="domain" description="EamA" evidence="7">
    <location>
        <begin position="151"/>
        <end position="283"/>
    </location>
</feature>
<feature type="transmembrane region" description="Helical" evidence="6">
    <location>
        <begin position="243"/>
        <end position="260"/>
    </location>
</feature>
<feature type="transmembrane region" description="Helical" evidence="6">
    <location>
        <begin position="123"/>
        <end position="140"/>
    </location>
</feature>
<dbReference type="EMBL" id="FTOR01000013">
    <property type="protein sequence ID" value="SIT33695.1"/>
    <property type="molecule type" value="Genomic_DNA"/>
</dbReference>
<comment type="similarity">
    <text evidence="2">Belongs to the EamA transporter family.</text>
</comment>
<evidence type="ECO:0000256" key="2">
    <source>
        <dbReference type="ARBA" id="ARBA00007362"/>
    </source>
</evidence>
<feature type="transmembrane region" description="Helical" evidence="6">
    <location>
        <begin position="181"/>
        <end position="204"/>
    </location>
</feature>
<dbReference type="InterPro" id="IPR000620">
    <property type="entry name" value="EamA_dom"/>
</dbReference>
<dbReference type="RefSeq" id="WP_076382345.1">
    <property type="nucleotide sequence ID" value="NZ_AP017422.1"/>
</dbReference>
<dbReference type="STRING" id="477680.SAMN05421788_11357"/>
<keyword evidence="3 6" id="KW-0812">Transmembrane</keyword>
<name>A0A173MBX8_9BACT</name>
<feature type="transmembrane region" description="Helical" evidence="6">
    <location>
        <begin position="68"/>
        <end position="89"/>
    </location>
</feature>
<evidence type="ECO:0000256" key="3">
    <source>
        <dbReference type="ARBA" id="ARBA00022692"/>
    </source>
</evidence>
<gene>
    <name evidence="8" type="ORF">SAMN05421788_11357</name>
</gene>
<proteinExistence type="inferred from homology"/>
<protein>
    <submittedName>
        <fullName evidence="8">EamA domain-containing membrane protein RarD</fullName>
    </submittedName>
</protein>
<comment type="subcellular location">
    <subcellularLocation>
        <location evidence="1">Membrane</location>
        <topology evidence="1">Multi-pass membrane protein</topology>
    </subcellularLocation>
</comment>
<accession>A0A173MBX8</accession>
<feature type="transmembrane region" description="Helical" evidence="6">
    <location>
        <begin position="95"/>
        <end position="116"/>
    </location>
</feature>
<feature type="transmembrane region" description="Helical" evidence="6">
    <location>
        <begin position="39"/>
        <end position="56"/>
    </location>
</feature>
<feature type="transmembrane region" description="Helical" evidence="6">
    <location>
        <begin position="7"/>
        <end position="27"/>
    </location>
</feature>
<sequence>MNNKVKGYLLAIFSAIFYGLIPLFMLPLKAIHFSVDLTLFYRFFISALVLLGYIVYTKKALKVNSRELIILGALGSLFAFSSELLFMGYDLLSPGIASTLLFVYPIMVALIMAFFFQEKLTRLTVLSLFITLCGIFALSIKDANFHINVAGLVVALLCALCYAIYIVAVNKAKLQVPGITISFYSMLFSALFYLCKVLVLHSFIVPGAGTLLHITLFGLITCVGSITALVYAIKLIGSTPTSIMGAVEPVTAVAISVLLFQEPFTGALLAGIVLILTGVLISIIADSKKETAAH</sequence>